<dbReference type="PANTHER" id="PTHR24006:SF888">
    <property type="entry name" value="UBIQUITIN CARBOXYL-TERMINAL HYDROLASE 30"/>
    <property type="match status" value="1"/>
</dbReference>
<dbReference type="Pfam" id="PF00443">
    <property type="entry name" value="UCH"/>
    <property type="match status" value="1"/>
</dbReference>
<evidence type="ECO:0000256" key="3">
    <source>
        <dbReference type="ARBA" id="ARBA00012759"/>
    </source>
</evidence>
<feature type="compositionally biased region" description="Low complexity" evidence="8">
    <location>
        <begin position="758"/>
        <end position="771"/>
    </location>
</feature>
<evidence type="ECO:0000256" key="2">
    <source>
        <dbReference type="ARBA" id="ARBA00009085"/>
    </source>
</evidence>
<dbReference type="PANTHER" id="PTHR24006">
    <property type="entry name" value="UBIQUITIN CARBOXYL-TERMINAL HYDROLASE"/>
    <property type="match status" value="1"/>
</dbReference>
<dbReference type="GO" id="GO:0006508">
    <property type="term" value="P:proteolysis"/>
    <property type="evidence" value="ECO:0007669"/>
    <property type="project" value="UniProtKB-KW"/>
</dbReference>
<dbReference type="GO" id="GO:0016579">
    <property type="term" value="P:protein deubiquitination"/>
    <property type="evidence" value="ECO:0007669"/>
    <property type="project" value="InterPro"/>
</dbReference>
<feature type="domain" description="USP" evidence="10">
    <location>
        <begin position="122"/>
        <end position="599"/>
    </location>
</feature>
<evidence type="ECO:0000259" key="10">
    <source>
        <dbReference type="PROSITE" id="PS50235"/>
    </source>
</evidence>
<proteinExistence type="inferred from homology"/>
<dbReference type="PROSITE" id="PS50235">
    <property type="entry name" value="USP_3"/>
    <property type="match status" value="1"/>
</dbReference>
<organism evidence="11 12">
    <name type="scientific">Hypsizygus marmoreus</name>
    <name type="common">White beech mushroom</name>
    <name type="synonym">Agaricus marmoreus</name>
    <dbReference type="NCBI Taxonomy" id="39966"/>
    <lineage>
        <taxon>Eukaryota</taxon>
        <taxon>Fungi</taxon>
        <taxon>Dikarya</taxon>
        <taxon>Basidiomycota</taxon>
        <taxon>Agaricomycotina</taxon>
        <taxon>Agaricomycetes</taxon>
        <taxon>Agaricomycetidae</taxon>
        <taxon>Agaricales</taxon>
        <taxon>Tricholomatineae</taxon>
        <taxon>Lyophyllaceae</taxon>
        <taxon>Hypsizygus</taxon>
    </lineage>
</organism>
<keyword evidence="9" id="KW-0472">Membrane</keyword>
<evidence type="ECO:0000256" key="8">
    <source>
        <dbReference type="SAM" id="MobiDB-lite"/>
    </source>
</evidence>
<evidence type="ECO:0000256" key="1">
    <source>
        <dbReference type="ARBA" id="ARBA00000707"/>
    </source>
</evidence>
<dbReference type="InterPro" id="IPR018200">
    <property type="entry name" value="USP_CS"/>
</dbReference>
<dbReference type="SUPFAM" id="SSF54001">
    <property type="entry name" value="Cysteine proteinases"/>
    <property type="match status" value="1"/>
</dbReference>
<feature type="transmembrane region" description="Helical" evidence="9">
    <location>
        <begin position="23"/>
        <end position="41"/>
    </location>
</feature>
<keyword evidence="9" id="KW-0812">Transmembrane</keyword>
<feature type="compositionally biased region" description="Polar residues" evidence="8">
    <location>
        <begin position="772"/>
        <end position="787"/>
    </location>
</feature>
<dbReference type="Gene3D" id="3.90.70.10">
    <property type="entry name" value="Cysteine proteinases"/>
    <property type="match status" value="1"/>
</dbReference>
<dbReference type="InterPro" id="IPR038765">
    <property type="entry name" value="Papain-like_cys_pep_sf"/>
</dbReference>
<evidence type="ECO:0000313" key="12">
    <source>
        <dbReference type="Proteomes" id="UP000076154"/>
    </source>
</evidence>
<sequence length="807" mass="88393">MHLPDEFRVWCIEILSSNLFQQVAPLLVLFLVPALFFLVATKTELSSLFYNITMGLDSLGLSLPWNWSSGSLYSSASGRSSERKKSKKSVRTRAEQIAMNGLAKHSMQTEYAEKSYEDGYYSGLVNISGTYCFMNSTLQVSLPRCPSYVIDFHKQHKALASLSYLQPHIDAIHAKAEALDVPSPVIDALQDLFRRLNTPRSSYHSIRPNEIIEVLSNQGEGRTSTLLYSREHQDAQELFQLLSECIKNEIAAVDKEGYRDRGLGGLSQASETNREIGKSVFDGLTANRRSCVVCGYTEAVMHFSLDNWQLAVPRLSASCRLEDCLDDYTSIEILKDCICRKCSMLATHKRLLNDIISLEEATRPEAKPSASKKKRLKEVYKMERRVKAALDEGRIEDDLPDVRMEKVFSKASTKQAMIARPPAVLALHINRSVHFGQYASKNNVRVIFPEVLDLTPYTTSGSLSIIPTSAISTPPPAVPRSTTPTPATYATPRTIYRLAAVVCHYGQHSFGHYICFRRKPRSPELPPAKRWAPPKLIDPLYVADDVDGPRYLWEDESEAVGPGTGRGWLRISDDAVRECGIEAVLQEGAGAFMLYYERAVLVRPGIYPSAGNMSEETLKPELRTMDLNGSVGSLISEVGHGIMNKEHQRPKANGVAPANAAVNVGIAVPRPEPRIVRSVAAGRKRSSSVAAPERELSMSLDNISEAKVTVSSSLPNGFVHPLANGSATGDCSMTASAPSLLSLKQSSPPEVPIAVSTSISISSSSSSSSVTQTHPQPKSSIPSPNRTHTSKPHHPPAGPSPVVGLKA</sequence>
<dbReference type="PROSITE" id="PS00973">
    <property type="entry name" value="USP_2"/>
    <property type="match status" value="1"/>
</dbReference>
<evidence type="ECO:0000313" key="11">
    <source>
        <dbReference type="EMBL" id="RDB19996.1"/>
    </source>
</evidence>
<reference evidence="11" key="1">
    <citation type="submission" date="2018-04" db="EMBL/GenBank/DDBJ databases">
        <title>Whole genome sequencing of Hypsizygus marmoreus.</title>
        <authorList>
            <person name="Choi I.-G."/>
            <person name="Min B."/>
            <person name="Kim J.-G."/>
            <person name="Kim S."/>
            <person name="Oh Y.-L."/>
            <person name="Kong W.-S."/>
            <person name="Park H."/>
            <person name="Jeong J."/>
            <person name="Song E.-S."/>
        </authorList>
    </citation>
    <scope>NUCLEOTIDE SEQUENCE [LARGE SCALE GENOMIC DNA]</scope>
    <source>
        <strain evidence="11">51987-8</strain>
    </source>
</reference>
<dbReference type="EMBL" id="LUEZ02000071">
    <property type="protein sequence ID" value="RDB19996.1"/>
    <property type="molecule type" value="Genomic_DNA"/>
</dbReference>
<dbReference type="InParanoid" id="A0A369JMK3"/>
<dbReference type="InterPro" id="IPR050164">
    <property type="entry name" value="Peptidase_C19"/>
</dbReference>
<name>A0A369JMK3_HYPMA</name>
<dbReference type="Proteomes" id="UP000076154">
    <property type="component" value="Unassembled WGS sequence"/>
</dbReference>
<keyword evidence="9" id="KW-1133">Transmembrane helix</keyword>
<keyword evidence="12" id="KW-1185">Reference proteome</keyword>
<dbReference type="GO" id="GO:0004843">
    <property type="term" value="F:cysteine-type deubiquitinase activity"/>
    <property type="evidence" value="ECO:0007669"/>
    <property type="project" value="UniProtKB-EC"/>
</dbReference>
<dbReference type="AlphaFoldDB" id="A0A369JMK3"/>
<dbReference type="OrthoDB" id="2020758at2759"/>
<dbReference type="GO" id="GO:0005829">
    <property type="term" value="C:cytosol"/>
    <property type="evidence" value="ECO:0007669"/>
    <property type="project" value="TreeGrafter"/>
</dbReference>
<keyword evidence="4" id="KW-0645">Protease</keyword>
<comment type="caution">
    <text evidence="11">The sequence shown here is derived from an EMBL/GenBank/DDBJ whole genome shotgun (WGS) entry which is preliminary data.</text>
</comment>
<dbReference type="InterPro" id="IPR028889">
    <property type="entry name" value="USP"/>
</dbReference>
<comment type="catalytic activity">
    <reaction evidence="1">
        <text>Thiol-dependent hydrolysis of ester, thioester, amide, peptide and isopeptide bonds formed by the C-terminal Gly of ubiquitin (a 76-residue protein attached to proteins as an intracellular targeting signal).</text>
        <dbReference type="EC" id="3.4.19.12"/>
    </reaction>
</comment>
<dbReference type="CDD" id="cd02662">
    <property type="entry name" value="Peptidase_C19F"/>
    <property type="match status" value="1"/>
</dbReference>
<keyword evidence="5" id="KW-0833">Ubl conjugation pathway</keyword>
<evidence type="ECO:0000256" key="4">
    <source>
        <dbReference type="ARBA" id="ARBA00022670"/>
    </source>
</evidence>
<protein>
    <recommendedName>
        <fullName evidence="3">ubiquitinyl hydrolase 1</fullName>
        <ecNumber evidence="3">3.4.19.12</ecNumber>
    </recommendedName>
</protein>
<keyword evidence="7" id="KW-0788">Thiol protease</keyword>
<dbReference type="STRING" id="39966.A0A369JMK3"/>
<evidence type="ECO:0000256" key="7">
    <source>
        <dbReference type="ARBA" id="ARBA00022807"/>
    </source>
</evidence>
<evidence type="ECO:0000256" key="9">
    <source>
        <dbReference type="SAM" id="Phobius"/>
    </source>
</evidence>
<feature type="region of interest" description="Disordered" evidence="8">
    <location>
        <begin position="758"/>
        <end position="807"/>
    </location>
</feature>
<dbReference type="GO" id="GO:0005634">
    <property type="term" value="C:nucleus"/>
    <property type="evidence" value="ECO:0007669"/>
    <property type="project" value="TreeGrafter"/>
</dbReference>
<gene>
    <name evidence="11" type="primary">UBP16</name>
    <name evidence="11" type="ORF">Hypma_012983</name>
</gene>
<dbReference type="InterPro" id="IPR001394">
    <property type="entry name" value="Peptidase_C19_UCH"/>
</dbReference>
<evidence type="ECO:0000256" key="6">
    <source>
        <dbReference type="ARBA" id="ARBA00022801"/>
    </source>
</evidence>
<evidence type="ECO:0000256" key="5">
    <source>
        <dbReference type="ARBA" id="ARBA00022786"/>
    </source>
</evidence>
<comment type="similarity">
    <text evidence="2">Belongs to the peptidase C19 family.</text>
</comment>
<dbReference type="EC" id="3.4.19.12" evidence="3"/>
<accession>A0A369JMK3</accession>
<keyword evidence="6 11" id="KW-0378">Hydrolase</keyword>